<accession>A0A919P180</accession>
<name>A0A919P180_9CELL</name>
<comment type="caution">
    <text evidence="1">The sequence shown here is derived from an EMBL/GenBank/DDBJ whole genome shotgun (WGS) entry which is preliminary data.</text>
</comment>
<evidence type="ECO:0000313" key="2">
    <source>
        <dbReference type="Proteomes" id="UP000632740"/>
    </source>
</evidence>
<reference evidence="1" key="1">
    <citation type="submission" date="2021-01" db="EMBL/GenBank/DDBJ databases">
        <title>Whole genome shotgun sequence of Cellulomonas chitinilytica NBRC 110799.</title>
        <authorList>
            <person name="Komaki H."/>
            <person name="Tamura T."/>
        </authorList>
    </citation>
    <scope>NUCLEOTIDE SEQUENCE</scope>
    <source>
        <strain evidence="1">NBRC 110799</strain>
    </source>
</reference>
<sequence>MLALDEQVGPTAGAHGFEVTRPRFGSIDRRWVRRNAVGDVAVVEVAATAGPSEGDLRAFELWIAVTPEPALARLRQGQSESVVQALQHSASLGMYTAVLPPPGGEPTPGSGSWWKVPEADVAPEVAAGIAAELERTGWPTLTRLLDREALLAQVRSGDLGNRTTASPRVLAGAEAMLLADRGPSPRLDELIAMLDEGVDGRGRPYAGVATAFLRARAGERAPARARGARAWFRRRHKGARPAG</sequence>
<dbReference type="Proteomes" id="UP000632740">
    <property type="component" value="Unassembled WGS sequence"/>
</dbReference>
<protein>
    <submittedName>
        <fullName evidence="1">Uncharacterized protein</fullName>
    </submittedName>
</protein>
<gene>
    <name evidence="1" type="ORF">Cch01nite_21110</name>
</gene>
<dbReference type="EMBL" id="BONK01000006">
    <property type="protein sequence ID" value="GIG21387.1"/>
    <property type="molecule type" value="Genomic_DNA"/>
</dbReference>
<keyword evidence="2" id="KW-1185">Reference proteome</keyword>
<organism evidence="1 2">
    <name type="scientific">Cellulomonas chitinilytica</name>
    <dbReference type="NCBI Taxonomy" id="398759"/>
    <lineage>
        <taxon>Bacteria</taxon>
        <taxon>Bacillati</taxon>
        <taxon>Actinomycetota</taxon>
        <taxon>Actinomycetes</taxon>
        <taxon>Micrococcales</taxon>
        <taxon>Cellulomonadaceae</taxon>
        <taxon>Cellulomonas</taxon>
    </lineage>
</organism>
<evidence type="ECO:0000313" key="1">
    <source>
        <dbReference type="EMBL" id="GIG21387.1"/>
    </source>
</evidence>
<dbReference type="AlphaFoldDB" id="A0A919P180"/>
<proteinExistence type="predicted"/>